<dbReference type="Pfam" id="PF17765">
    <property type="entry name" value="MLTR_LBD"/>
    <property type="match status" value="1"/>
</dbReference>
<evidence type="ECO:0000313" key="3">
    <source>
        <dbReference type="EMBL" id="MFI5681305.1"/>
    </source>
</evidence>
<gene>
    <name evidence="3" type="ORF">ACIA8P_43005</name>
</gene>
<name>A0ABW7YFX2_STRCE</name>
<dbReference type="InterPro" id="IPR041413">
    <property type="entry name" value="MLTR_LBD"/>
</dbReference>
<dbReference type="Gene3D" id="3.30.450.180">
    <property type="match status" value="1"/>
</dbReference>
<accession>A0ABW7YFX2</accession>
<feature type="compositionally biased region" description="Low complexity" evidence="1">
    <location>
        <begin position="164"/>
        <end position="174"/>
    </location>
</feature>
<feature type="compositionally biased region" description="Basic residues" evidence="1">
    <location>
        <begin position="195"/>
        <end position="206"/>
    </location>
</feature>
<proteinExistence type="predicted"/>
<sequence length="206" mass="22377">MSMVAVLSRVVRCSRSRPPTKATAAKVIAAWTIGRLRLLTGRRPDDAKLATLVGEPAIRSEPFRHLWATGDVWEKRWSVTRIVHAVVGALEFGYHMLTVPARPDRSLITYLPRLGSPTAEALGTLLSWGRQPTRRGRSGRSRRGIGVRWGDKLAKQRPVTGGSAARHAFTASAAPLGEVGAESGPPATRFASRSRAGRRPSVKPFS</sequence>
<keyword evidence="4" id="KW-1185">Reference proteome</keyword>
<protein>
    <recommendedName>
        <fullName evidence="2">MmyB-like transcription regulator ligand binding domain-containing protein</fullName>
    </recommendedName>
</protein>
<evidence type="ECO:0000256" key="1">
    <source>
        <dbReference type="SAM" id="MobiDB-lite"/>
    </source>
</evidence>
<dbReference type="PANTHER" id="PTHR35010:SF2">
    <property type="entry name" value="BLL4672 PROTEIN"/>
    <property type="match status" value="1"/>
</dbReference>
<dbReference type="PANTHER" id="PTHR35010">
    <property type="entry name" value="BLL4672 PROTEIN-RELATED"/>
    <property type="match status" value="1"/>
</dbReference>
<reference evidence="3 4" key="1">
    <citation type="submission" date="2024-10" db="EMBL/GenBank/DDBJ databases">
        <title>The Natural Products Discovery Center: Release of the First 8490 Sequenced Strains for Exploring Actinobacteria Biosynthetic Diversity.</title>
        <authorList>
            <person name="Kalkreuter E."/>
            <person name="Kautsar S.A."/>
            <person name="Yang D."/>
            <person name="Bader C.D."/>
            <person name="Teijaro C.N."/>
            <person name="Fluegel L."/>
            <person name="Davis C.M."/>
            <person name="Simpson J.R."/>
            <person name="Lauterbach L."/>
            <person name="Steele A.D."/>
            <person name="Gui C."/>
            <person name="Meng S."/>
            <person name="Li G."/>
            <person name="Viehrig K."/>
            <person name="Ye F."/>
            <person name="Su P."/>
            <person name="Kiefer A.F."/>
            <person name="Nichols A."/>
            <person name="Cepeda A.J."/>
            <person name="Yan W."/>
            <person name="Fan B."/>
            <person name="Jiang Y."/>
            <person name="Adhikari A."/>
            <person name="Zheng C.-J."/>
            <person name="Schuster L."/>
            <person name="Cowan T.M."/>
            <person name="Smanski M.J."/>
            <person name="Chevrette M.G."/>
            <person name="De Carvalho L.P.S."/>
            <person name="Shen B."/>
        </authorList>
    </citation>
    <scope>NUCLEOTIDE SEQUENCE [LARGE SCALE GENOMIC DNA]</scope>
    <source>
        <strain evidence="3 4">NPDC051599</strain>
    </source>
</reference>
<dbReference type="RefSeq" id="WP_398661882.1">
    <property type="nucleotide sequence ID" value="NZ_JBITDC010000027.1"/>
</dbReference>
<feature type="domain" description="MmyB-like transcription regulator ligand binding" evidence="2">
    <location>
        <begin position="28"/>
        <end position="123"/>
    </location>
</feature>
<organism evidence="3 4">
    <name type="scientific">Streptomyces cellulosae</name>
    <dbReference type="NCBI Taxonomy" id="1968"/>
    <lineage>
        <taxon>Bacteria</taxon>
        <taxon>Bacillati</taxon>
        <taxon>Actinomycetota</taxon>
        <taxon>Actinomycetes</taxon>
        <taxon>Kitasatosporales</taxon>
        <taxon>Streptomycetaceae</taxon>
        <taxon>Streptomyces</taxon>
    </lineage>
</organism>
<comment type="caution">
    <text evidence="3">The sequence shown here is derived from an EMBL/GenBank/DDBJ whole genome shotgun (WGS) entry which is preliminary data.</text>
</comment>
<evidence type="ECO:0000259" key="2">
    <source>
        <dbReference type="Pfam" id="PF17765"/>
    </source>
</evidence>
<feature type="compositionally biased region" description="Basic residues" evidence="1">
    <location>
        <begin position="132"/>
        <end position="145"/>
    </location>
</feature>
<dbReference type="Proteomes" id="UP001612415">
    <property type="component" value="Unassembled WGS sequence"/>
</dbReference>
<evidence type="ECO:0000313" key="4">
    <source>
        <dbReference type="Proteomes" id="UP001612415"/>
    </source>
</evidence>
<dbReference type="EMBL" id="JBITDC010000027">
    <property type="protein sequence ID" value="MFI5681305.1"/>
    <property type="molecule type" value="Genomic_DNA"/>
</dbReference>
<feature type="region of interest" description="Disordered" evidence="1">
    <location>
        <begin position="130"/>
        <end position="206"/>
    </location>
</feature>